<dbReference type="AlphaFoldDB" id="A0A1V4AXQ6"/>
<keyword evidence="1" id="KW-0479">Metal-binding</keyword>
<feature type="binding site" evidence="1">
    <location>
        <position position="215"/>
    </location>
    <ligand>
        <name>[2Fe-2S] cluster</name>
        <dbReference type="ChEBI" id="CHEBI:190135"/>
    </ligand>
</feature>
<dbReference type="InterPro" id="IPR017927">
    <property type="entry name" value="FAD-bd_FR_type"/>
</dbReference>
<feature type="binding site" evidence="1">
    <location>
        <position position="223"/>
    </location>
    <ligand>
        <name>[2Fe-2S] cluster</name>
        <dbReference type="ChEBI" id="CHEBI:190135"/>
    </ligand>
</feature>
<dbReference type="PANTHER" id="PTHR43513">
    <property type="entry name" value="DIHYDROOROTATE DEHYDROGENASE B (NAD(+)), ELECTRON TRANSFER SUBUNIT"/>
    <property type="match status" value="1"/>
</dbReference>
<keyword evidence="1" id="KW-0411">Iron-sulfur</keyword>
<keyword evidence="1" id="KW-0001">2Fe-2S</keyword>
<evidence type="ECO:0000259" key="2">
    <source>
        <dbReference type="PROSITE" id="PS51384"/>
    </source>
</evidence>
<dbReference type="PROSITE" id="PS51384">
    <property type="entry name" value="FAD_FR"/>
    <property type="match status" value="1"/>
</dbReference>
<dbReference type="Pfam" id="PF10418">
    <property type="entry name" value="DHODB_Fe-S_bind"/>
    <property type="match status" value="1"/>
</dbReference>
<dbReference type="EMBL" id="AYTS01000007">
    <property type="protein sequence ID" value="OOP57924.1"/>
    <property type="molecule type" value="Genomic_DNA"/>
</dbReference>
<evidence type="ECO:0000256" key="1">
    <source>
        <dbReference type="PIRSR" id="PIRSR006816-2"/>
    </source>
</evidence>
<dbReference type="SUPFAM" id="SSF52343">
    <property type="entry name" value="Ferredoxin reductase-like, C-terminal NADP-linked domain"/>
    <property type="match status" value="1"/>
</dbReference>
<gene>
    <name evidence="3" type="ORF">AYP45_00655</name>
</gene>
<dbReference type="NCBIfam" id="NF000796">
    <property type="entry name" value="PRK00054.1-1"/>
    <property type="match status" value="1"/>
</dbReference>
<feature type="binding site" evidence="1">
    <location>
        <position position="212"/>
    </location>
    <ligand>
        <name>[2Fe-2S] cluster</name>
        <dbReference type="ChEBI" id="CHEBI:190135"/>
    </ligand>
</feature>
<comment type="cofactor">
    <cofactor evidence="1">
        <name>[2Fe-2S] cluster</name>
        <dbReference type="ChEBI" id="CHEBI:190135"/>
    </cofactor>
    <text evidence="1">Binds 1 [2Fe-2S] cluster per subunit.</text>
</comment>
<dbReference type="GO" id="GO:0006221">
    <property type="term" value="P:pyrimidine nucleotide biosynthetic process"/>
    <property type="evidence" value="ECO:0007669"/>
    <property type="project" value="InterPro"/>
</dbReference>
<evidence type="ECO:0000313" key="4">
    <source>
        <dbReference type="Proteomes" id="UP000189681"/>
    </source>
</evidence>
<keyword evidence="1" id="KW-0408">Iron</keyword>
<name>A0A1V4AXQ6_9BACT</name>
<organism evidence="3 4">
    <name type="scientific">Candidatus Brocadia carolinensis</name>
    <dbReference type="NCBI Taxonomy" id="1004156"/>
    <lineage>
        <taxon>Bacteria</taxon>
        <taxon>Pseudomonadati</taxon>
        <taxon>Planctomycetota</taxon>
        <taxon>Candidatus Brocadiia</taxon>
        <taxon>Candidatus Brocadiales</taxon>
        <taxon>Candidatus Brocadiaceae</taxon>
        <taxon>Candidatus Brocadia</taxon>
    </lineage>
</organism>
<dbReference type="SUPFAM" id="SSF63380">
    <property type="entry name" value="Riboflavin synthase domain-like"/>
    <property type="match status" value="1"/>
</dbReference>
<feature type="domain" description="FAD-binding FR-type" evidence="2">
    <location>
        <begin position="3"/>
        <end position="94"/>
    </location>
</feature>
<feature type="binding site" evidence="1">
    <location>
        <position position="207"/>
    </location>
    <ligand>
        <name>[2Fe-2S] cluster</name>
        <dbReference type="ChEBI" id="CHEBI:190135"/>
    </ligand>
</feature>
<dbReference type="Gene3D" id="3.40.50.80">
    <property type="entry name" value="Nucleotide-binding domain of ferredoxin-NADP reductase (FNR) module"/>
    <property type="match status" value="1"/>
</dbReference>
<sequence>MVEQPTMVKICDILEESPGVKTFFFQNNLPFVPGQFIMVWIPTLDEKPFTISYIQKDIAAISVLKRGEFTHALHKKRTGDLMGIRGPYGRGFDLQTGLNPCIVGGGIGMASLATVIDSLPDVTIVQGARSASEIIYQKRFPMMKLCTDDGSIGFKGTTVDLLKELLKTQTFDKVYTCGPERMMYKVVELCKNHEIDCAVSLDRYMKCGFGVCGQCDCSGQRVCIEGPVFTSAELSRMEDFGKITILKTGERAILYKH</sequence>
<dbReference type="InterPro" id="IPR017938">
    <property type="entry name" value="Riboflavin_synthase-like_b-brl"/>
</dbReference>
<dbReference type="PANTHER" id="PTHR43513:SF3">
    <property type="entry name" value="DIHYDROOROTATE DEHYDROGENASE B (NAD(+)), ELECTRON TRANSFER SUBUNIT-RELATED"/>
    <property type="match status" value="1"/>
</dbReference>
<dbReference type="Gene3D" id="2.40.30.10">
    <property type="entry name" value="Translation factors"/>
    <property type="match status" value="1"/>
</dbReference>
<dbReference type="GO" id="GO:0051537">
    <property type="term" value="F:2 iron, 2 sulfur cluster binding"/>
    <property type="evidence" value="ECO:0007669"/>
    <property type="project" value="UniProtKB-KW"/>
</dbReference>
<reference evidence="3 4" key="1">
    <citation type="journal article" date="2017" name="Water Res.">
        <title>Discovery and metagenomic analysis of an anammox bacterial enrichment related to Candidatus "Brocadia caroliniensis" in a full-scale glycerol-fed nitritation-denitritation separate centrate treatment process.</title>
        <authorList>
            <person name="Park H."/>
            <person name="Brotto A.C."/>
            <person name="van Loosdrecht M.C."/>
            <person name="Chandran K."/>
        </authorList>
    </citation>
    <scope>NUCLEOTIDE SEQUENCE [LARGE SCALE GENOMIC DNA]</scope>
    <source>
        <strain evidence="3">26THWARD</strain>
    </source>
</reference>
<dbReference type="GO" id="GO:0016491">
    <property type="term" value="F:oxidoreductase activity"/>
    <property type="evidence" value="ECO:0007669"/>
    <property type="project" value="InterPro"/>
</dbReference>
<dbReference type="InterPro" id="IPR012165">
    <property type="entry name" value="Cyt_c3_hydrogenase_gsu"/>
</dbReference>
<accession>A0A1V4AXQ6</accession>
<dbReference type="InterPro" id="IPR019480">
    <property type="entry name" value="Dihydroorotate_DH_Fe-S-bd"/>
</dbReference>
<comment type="caution">
    <text evidence="3">The sequence shown here is derived from an EMBL/GenBank/DDBJ whole genome shotgun (WGS) entry which is preliminary data.</text>
</comment>
<proteinExistence type="predicted"/>
<dbReference type="InterPro" id="IPR039261">
    <property type="entry name" value="FNR_nucleotide-bd"/>
</dbReference>
<dbReference type="PIRSF" id="PIRSF006816">
    <property type="entry name" value="Cyc3_hyd_g"/>
    <property type="match status" value="1"/>
</dbReference>
<dbReference type="GO" id="GO:0050660">
    <property type="term" value="F:flavin adenine dinucleotide binding"/>
    <property type="evidence" value="ECO:0007669"/>
    <property type="project" value="InterPro"/>
</dbReference>
<protein>
    <submittedName>
        <fullName evidence="3">Dihydroorotate dehydrogenase electron transfer subunit</fullName>
    </submittedName>
</protein>
<dbReference type="GO" id="GO:0046872">
    <property type="term" value="F:metal ion binding"/>
    <property type="evidence" value="ECO:0007669"/>
    <property type="project" value="UniProtKB-KW"/>
</dbReference>
<dbReference type="STRING" id="1004156.AYP45_00655"/>
<dbReference type="Proteomes" id="UP000189681">
    <property type="component" value="Unassembled WGS sequence"/>
</dbReference>
<evidence type="ECO:0000313" key="3">
    <source>
        <dbReference type="EMBL" id="OOP57924.1"/>
    </source>
</evidence>
<dbReference type="InterPro" id="IPR050353">
    <property type="entry name" value="PyrK_electron_transfer"/>
</dbReference>